<comment type="similarity">
    <text evidence="10">Belongs to the CD36 family.</text>
</comment>
<evidence type="ECO:0000256" key="25">
    <source>
        <dbReference type="ARBA" id="ARBA00023180"/>
    </source>
</evidence>
<keyword evidence="14" id="KW-1017">Isopeptide bond</keyword>
<accession>A0A8C5Q5Z1</accession>
<dbReference type="GO" id="GO:0009986">
    <property type="term" value="C:cell surface"/>
    <property type="evidence" value="ECO:0007669"/>
    <property type="project" value="TreeGrafter"/>
</dbReference>
<comment type="catalytic activity">
    <reaction evidence="27">
        <text>tetracosanoate(out) = tetracosanoate(in)</text>
        <dbReference type="Rhea" id="RHEA:45260"/>
        <dbReference type="ChEBI" id="CHEBI:31014"/>
    </reaction>
    <physiologicalReaction direction="left-to-right" evidence="27">
        <dbReference type="Rhea" id="RHEA:45261"/>
    </physiologicalReaction>
</comment>
<keyword evidence="20" id="KW-0445">Lipid transport</keyword>
<evidence type="ECO:0000256" key="8">
    <source>
        <dbReference type="ARBA" id="ARBA00004555"/>
    </source>
</evidence>
<dbReference type="GO" id="GO:0006898">
    <property type="term" value="P:receptor-mediated endocytosis"/>
    <property type="evidence" value="ECO:0007669"/>
    <property type="project" value="TreeGrafter"/>
</dbReference>
<evidence type="ECO:0000256" key="12">
    <source>
        <dbReference type="ARBA" id="ARBA00022448"/>
    </source>
</evidence>
<dbReference type="GO" id="GO:0030169">
    <property type="term" value="F:low-density lipoprotein particle binding"/>
    <property type="evidence" value="ECO:0007669"/>
    <property type="project" value="TreeGrafter"/>
</dbReference>
<dbReference type="GO" id="GO:0019915">
    <property type="term" value="P:lipid storage"/>
    <property type="evidence" value="ECO:0007669"/>
    <property type="project" value="TreeGrafter"/>
</dbReference>
<evidence type="ECO:0000313" key="35">
    <source>
        <dbReference type="Proteomes" id="UP000694569"/>
    </source>
</evidence>
<feature type="transmembrane region" description="Helical" evidence="33">
    <location>
        <begin position="7"/>
        <end position="29"/>
    </location>
</feature>
<dbReference type="GO" id="GO:0016324">
    <property type="term" value="C:apical plasma membrane"/>
    <property type="evidence" value="ECO:0007669"/>
    <property type="project" value="UniProtKB-SubCell"/>
</dbReference>
<comment type="catalytic activity">
    <reaction evidence="3">
        <text>hexadecanoate(out) = hexadecanoate(in)</text>
        <dbReference type="Rhea" id="RHEA:45256"/>
        <dbReference type="ChEBI" id="CHEBI:7896"/>
    </reaction>
    <physiologicalReaction direction="left-to-right" evidence="3">
        <dbReference type="Rhea" id="RHEA:45257"/>
    </physiologicalReaction>
</comment>
<gene>
    <name evidence="34" type="primary">CD36</name>
</gene>
<dbReference type="PANTHER" id="PTHR11923:SF12">
    <property type="entry name" value="PLATELET GLYCOPROTEIN 4"/>
    <property type="match status" value="1"/>
</dbReference>
<evidence type="ECO:0000256" key="18">
    <source>
        <dbReference type="ARBA" id="ARBA00022989"/>
    </source>
</evidence>
<feature type="transmembrane region" description="Helical" evidence="33">
    <location>
        <begin position="442"/>
        <end position="464"/>
    </location>
</feature>
<reference evidence="34" key="1">
    <citation type="submission" date="2025-08" db="UniProtKB">
        <authorList>
            <consortium name="Ensembl"/>
        </authorList>
    </citation>
    <scope>IDENTIFICATION</scope>
</reference>
<dbReference type="GO" id="GO:0034383">
    <property type="term" value="P:low-density lipoprotein particle clearance"/>
    <property type="evidence" value="ECO:0007669"/>
    <property type="project" value="TreeGrafter"/>
</dbReference>
<evidence type="ECO:0000256" key="32">
    <source>
        <dbReference type="PIRSR" id="PIRSR605428-52"/>
    </source>
</evidence>
<dbReference type="GO" id="GO:0005794">
    <property type="term" value="C:Golgi apparatus"/>
    <property type="evidence" value="ECO:0007669"/>
    <property type="project" value="UniProtKB-SubCell"/>
</dbReference>
<comment type="catalytic activity">
    <reaction evidence="4">
        <text>tetradecanoate(out) = tetradecanoate(in)</text>
        <dbReference type="Rhea" id="RHEA:45252"/>
        <dbReference type="ChEBI" id="CHEBI:30807"/>
    </reaction>
    <physiologicalReaction direction="left-to-right" evidence="4">
        <dbReference type="Rhea" id="RHEA:45253"/>
    </physiologicalReaction>
</comment>
<evidence type="ECO:0000256" key="6">
    <source>
        <dbReference type="ARBA" id="ARBA00004221"/>
    </source>
</evidence>
<dbReference type="GO" id="GO:0042953">
    <property type="term" value="P:lipoprotein transport"/>
    <property type="evidence" value="ECO:0007669"/>
    <property type="project" value="TreeGrafter"/>
</dbReference>
<evidence type="ECO:0000256" key="11">
    <source>
        <dbReference type="ARBA" id="ARBA00020772"/>
    </source>
</evidence>
<keyword evidence="23 32" id="KW-1015">Disulfide bond</keyword>
<dbReference type="GO" id="GO:0005901">
    <property type="term" value="C:caveola"/>
    <property type="evidence" value="ECO:0007669"/>
    <property type="project" value="TreeGrafter"/>
</dbReference>
<evidence type="ECO:0000256" key="20">
    <source>
        <dbReference type="ARBA" id="ARBA00023055"/>
    </source>
</evidence>
<feature type="disulfide bond" evidence="32">
    <location>
        <begin position="242"/>
        <end position="310"/>
    </location>
</feature>
<feature type="disulfide bond" evidence="32">
    <location>
        <begin position="312"/>
        <end position="321"/>
    </location>
</feature>
<dbReference type="PANTHER" id="PTHR11923">
    <property type="entry name" value="SCAVENGER RECEPTOR CLASS B TYPE-1 SR-B1"/>
    <property type="match status" value="1"/>
</dbReference>
<keyword evidence="16" id="KW-0832">Ubl conjugation</keyword>
<keyword evidence="17" id="KW-0130">Cell adhesion</keyword>
<evidence type="ECO:0000256" key="24">
    <source>
        <dbReference type="ARBA" id="ARBA00023170"/>
    </source>
</evidence>
<evidence type="ECO:0000256" key="29">
    <source>
        <dbReference type="ARBA" id="ARBA00031821"/>
    </source>
</evidence>
<evidence type="ECO:0000256" key="14">
    <source>
        <dbReference type="ARBA" id="ARBA00022499"/>
    </source>
</evidence>
<evidence type="ECO:0000256" key="9">
    <source>
        <dbReference type="ARBA" id="ARBA00004651"/>
    </source>
</evidence>
<evidence type="ECO:0000256" key="27">
    <source>
        <dbReference type="ARBA" id="ARBA00023949"/>
    </source>
</evidence>
<dbReference type="GO" id="GO:0044539">
    <property type="term" value="P:long-chain fatty acid import into cell"/>
    <property type="evidence" value="ECO:0007669"/>
    <property type="project" value="TreeGrafter"/>
</dbReference>
<keyword evidence="13" id="KW-1003">Cell membrane</keyword>
<reference evidence="34" key="2">
    <citation type="submission" date="2025-09" db="UniProtKB">
        <authorList>
            <consortium name="Ensembl"/>
        </authorList>
    </citation>
    <scope>IDENTIFICATION</scope>
</reference>
<name>A0A8C5Q5Z1_9ANUR</name>
<evidence type="ECO:0000256" key="28">
    <source>
        <dbReference type="ARBA" id="ARBA00029966"/>
    </source>
</evidence>
<evidence type="ECO:0000256" key="3">
    <source>
        <dbReference type="ARBA" id="ARBA00000934"/>
    </source>
</evidence>
<protein>
    <recommendedName>
        <fullName evidence="11">Platelet glycoprotein 4</fullName>
    </recommendedName>
    <alternativeName>
        <fullName evidence="31">Glycoprotein IIIb</fullName>
    </alternativeName>
    <alternativeName>
        <fullName evidence="29">PAS IV</fullName>
    </alternativeName>
    <alternativeName>
        <fullName evidence="30">PAS-4</fullName>
    </alternativeName>
    <alternativeName>
        <fullName evidence="28">Platelet glycoprotein IV</fullName>
    </alternativeName>
</protein>
<dbReference type="PRINTS" id="PR01609">
    <property type="entry name" value="CD36FAMILY"/>
</dbReference>
<keyword evidence="24" id="KW-0675">Receptor</keyword>
<evidence type="ECO:0000256" key="15">
    <source>
        <dbReference type="ARBA" id="ARBA00022692"/>
    </source>
</evidence>
<dbReference type="GO" id="GO:0005041">
    <property type="term" value="F:low-density lipoprotein particle receptor activity"/>
    <property type="evidence" value="ECO:0007669"/>
    <property type="project" value="TreeGrafter"/>
</dbReference>
<evidence type="ECO:0000256" key="4">
    <source>
        <dbReference type="ARBA" id="ARBA00000996"/>
    </source>
</evidence>
<keyword evidence="25" id="KW-0325">Glycoprotein</keyword>
<keyword evidence="22" id="KW-0564">Palmitate</keyword>
<comment type="subcellular location">
    <subcellularLocation>
        <location evidence="6">Apical cell membrane</location>
    </subcellularLocation>
    <subcellularLocation>
        <location evidence="9">Cell membrane</location>
        <topology evidence="9">Multi-pass membrane protein</topology>
    </subcellularLocation>
    <subcellularLocation>
        <location evidence="8">Golgi apparatus</location>
    </subcellularLocation>
    <subcellularLocation>
        <location evidence="7">Membrane raft</location>
    </subcellularLocation>
</comment>
<dbReference type="GO" id="GO:0150094">
    <property type="term" value="P:amyloid-beta clearance by cellular catabolic process"/>
    <property type="evidence" value="ECO:0007669"/>
    <property type="project" value="TreeGrafter"/>
</dbReference>
<keyword evidence="26" id="KW-0449">Lipoprotein</keyword>
<dbReference type="InterPro" id="IPR002159">
    <property type="entry name" value="CD36_fam"/>
</dbReference>
<evidence type="ECO:0000256" key="21">
    <source>
        <dbReference type="ARBA" id="ARBA00023136"/>
    </source>
</evidence>
<sequence>MCCKATCWLITGSVIGGLLAILGGILIPLGDMIINNEIDQEAVIEEGTIAYENWIVPGSTVYRYFWIYEVLNPDDVLNAGKPRLRQRGPYAYQVRHVPKLNVTQHHNGTVTFWQPNEAIFAPEKSNGSEHDQFTVLNLAVAAAAGMYPNLLPLLNGFINRSNSSLFQQRSVRELLWGYTDPFLSLLPDTLLPDKMTGVFYPYNGTADGSYNVYNGKGDISRVALINRFKGERTLSYWNDDYCDMLNGTDAASFPPNVDKNQPLYFFSPEICRSIYGLFDKEYVLKGITLYRFVIPSAALASPTVNPDNQCFCTETVLSRNCTGAGVLDLRACQGGKPIFLTLPHYLHASDFIKESVDGLNAIEEEHQTFVDVEPITGFTMNFARRLQVNVMFQQHAEIDVMSNLRSEFVFPVIWVNETATISDKSADDFIGKVTFPIKLLEIMQIVLMCVGFVAFVPCTIALIVRSCNKSKGKSV</sequence>
<dbReference type="Ensembl" id="ENSLLET00000033745.1">
    <property type="protein sequence ID" value="ENSLLEP00000032491.1"/>
    <property type="gene ID" value="ENSLLEG00000020512.1"/>
</dbReference>
<keyword evidence="21 33" id="KW-0472">Membrane</keyword>
<comment type="catalytic activity">
    <reaction evidence="1">
        <text>(9Z,12Z)-octadecadienoate(out) = (9Z,12Z)-octadecadienoate(in)</text>
        <dbReference type="Rhea" id="RHEA:45264"/>
        <dbReference type="ChEBI" id="CHEBI:30245"/>
    </reaction>
    <physiologicalReaction direction="left-to-right" evidence="1">
        <dbReference type="Rhea" id="RHEA:45265"/>
    </physiologicalReaction>
</comment>
<organism evidence="34 35">
    <name type="scientific">Leptobrachium leishanense</name>
    <name type="common">Leishan spiny toad</name>
    <dbReference type="NCBI Taxonomy" id="445787"/>
    <lineage>
        <taxon>Eukaryota</taxon>
        <taxon>Metazoa</taxon>
        <taxon>Chordata</taxon>
        <taxon>Craniata</taxon>
        <taxon>Vertebrata</taxon>
        <taxon>Euteleostomi</taxon>
        <taxon>Amphibia</taxon>
        <taxon>Batrachia</taxon>
        <taxon>Anura</taxon>
        <taxon>Pelobatoidea</taxon>
        <taxon>Megophryidae</taxon>
        <taxon>Leptobrachium</taxon>
    </lineage>
</organism>
<proteinExistence type="inferred from homology"/>
<keyword evidence="12" id="KW-0813">Transport</keyword>
<dbReference type="OrthoDB" id="195015at2759"/>
<dbReference type="GeneTree" id="ENSGT00940000153372"/>
<dbReference type="Proteomes" id="UP000694569">
    <property type="component" value="Unplaced"/>
</dbReference>
<evidence type="ECO:0000256" key="22">
    <source>
        <dbReference type="ARBA" id="ARBA00023139"/>
    </source>
</evidence>
<evidence type="ECO:0000256" key="19">
    <source>
        <dbReference type="ARBA" id="ARBA00023034"/>
    </source>
</evidence>
<evidence type="ECO:0000256" key="13">
    <source>
        <dbReference type="ARBA" id="ARBA00022475"/>
    </source>
</evidence>
<evidence type="ECO:0000256" key="17">
    <source>
        <dbReference type="ARBA" id="ARBA00022889"/>
    </source>
</evidence>
<evidence type="ECO:0000256" key="31">
    <source>
        <dbReference type="ARBA" id="ARBA00032780"/>
    </source>
</evidence>
<evidence type="ECO:0000256" key="26">
    <source>
        <dbReference type="ARBA" id="ARBA00023288"/>
    </source>
</evidence>
<evidence type="ECO:0000256" key="7">
    <source>
        <dbReference type="ARBA" id="ARBA00004285"/>
    </source>
</evidence>
<keyword evidence="18 33" id="KW-1133">Transmembrane helix</keyword>
<keyword evidence="15 33" id="KW-0812">Transmembrane</keyword>
<evidence type="ECO:0000256" key="16">
    <source>
        <dbReference type="ARBA" id="ARBA00022843"/>
    </source>
</evidence>
<keyword evidence="19" id="KW-0333">Golgi apparatus</keyword>
<dbReference type="Pfam" id="PF01130">
    <property type="entry name" value="CD36"/>
    <property type="match status" value="1"/>
</dbReference>
<evidence type="ECO:0000256" key="5">
    <source>
        <dbReference type="ARBA" id="ARBA00001892"/>
    </source>
</evidence>
<evidence type="ECO:0000256" key="33">
    <source>
        <dbReference type="SAM" id="Phobius"/>
    </source>
</evidence>
<evidence type="ECO:0000256" key="1">
    <source>
        <dbReference type="ARBA" id="ARBA00000542"/>
    </source>
</evidence>
<dbReference type="GO" id="GO:0005044">
    <property type="term" value="F:scavenger receptor activity"/>
    <property type="evidence" value="ECO:0007669"/>
    <property type="project" value="TreeGrafter"/>
</dbReference>
<evidence type="ECO:0000313" key="34">
    <source>
        <dbReference type="Ensembl" id="ENSLLEP00000032491.1"/>
    </source>
</evidence>
<evidence type="ECO:0000256" key="30">
    <source>
        <dbReference type="ARBA" id="ARBA00032188"/>
    </source>
</evidence>
<dbReference type="GO" id="GO:0007155">
    <property type="term" value="P:cell adhesion"/>
    <property type="evidence" value="ECO:0007669"/>
    <property type="project" value="UniProtKB-KW"/>
</dbReference>
<feature type="disulfide bond" evidence="32">
    <location>
        <begin position="271"/>
        <end position="332"/>
    </location>
</feature>
<comment type="catalytic activity">
    <reaction evidence="2">
        <text>(9Z)-octadecenoate(out) = (9Z)-octadecenoate(in)</text>
        <dbReference type="Rhea" id="RHEA:33655"/>
        <dbReference type="ChEBI" id="CHEBI:30823"/>
    </reaction>
    <physiologicalReaction direction="left-to-right" evidence="2">
        <dbReference type="Rhea" id="RHEA:33656"/>
    </physiologicalReaction>
</comment>
<comment type="catalytic activity">
    <reaction evidence="5">
        <text>butanoate(out) = butanoate(in)</text>
        <dbReference type="Rhea" id="RHEA:45248"/>
        <dbReference type="ChEBI" id="CHEBI:17968"/>
    </reaction>
    <physiologicalReaction direction="left-to-right" evidence="5">
        <dbReference type="Rhea" id="RHEA:45249"/>
    </physiologicalReaction>
</comment>
<dbReference type="InterPro" id="IPR005428">
    <property type="entry name" value="CD36/SCARB1/SNMP1"/>
</dbReference>
<keyword evidence="35" id="KW-1185">Reference proteome</keyword>
<dbReference type="PRINTS" id="PR01610">
    <property type="entry name" value="CD36ANTIGEN"/>
</dbReference>
<evidence type="ECO:0000256" key="2">
    <source>
        <dbReference type="ARBA" id="ARBA00000626"/>
    </source>
</evidence>
<evidence type="ECO:0000256" key="10">
    <source>
        <dbReference type="ARBA" id="ARBA00010532"/>
    </source>
</evidence>
<evidence type="ECO:0000256" key="23">
    <source>
        <dbReference type="ARBA" id="ARBA00023157"/>
    </source>
</evidence>
<dbReference type="AlphaFoldDB" id="A0A8C5Q5Z1"/>